<reference evidence="5 6" key="1">
    <citation type="journal article" date="2010" name="Nature">
        <title>The Ectocarpus genome and the independent evolution of multicellularity in brown algae.</title>
        <authorList>
            <person name="Cock J.M."/>
            <person name="Sterck L."/>
            <person name="Rouze P."/>
            <person name="Scornet D."/>
            <person name="Allen A.E."/>
            <person name="Amoutzias G."/>
            <person name="Anthouard V."/>
            <person name="Artiguenave F."/>
            <person name="Aury J.M."/>
            <person name="Badger J.H."/>
            <person name="Beszteri B."/>
            <person name="Billiau K."/>
            <person name="Bonnet E."/>
            <person name="Bothwell J.H."/>
            <person name="Bowler C."/>
            <person name="Boyen C."/>
            <person name="Brownlee C."/>
            <person name="Carrano C.J."/>
            <person name="Charrier B."/>
            <person name="Cho G.Y."/>
            <person name="Coelho S.M."/>
            <person name="Collen J."/>
            <person name="Corre E."/>
            <person name="Da Silva C."/>
            <person name="Delage L."/>
            <person name="Delaroque N."/>
            <person name="Dittami S.M."/>
            <person name="Doulbeau S."/>
            <person name="Elias M."/>
            <person name="Farnham G."/>
            <person name="Gachon C.M."/>
            <person name="Gschloessl B."/>
            <person name="Heesch S."/>
            <person name="Jabbari K."/>
            <person name="Jubin C."/>
            <person name="Kawai H."/>
            <person name="Kimura K."/>
            <person name="Kloareg B."/>
            <person name="Kupper F.C."/>
            <person name="Lang D."/>
            <person name="Le Bail A."/>
            <person name="Leblanc C."/>
            <person name="Lerouge P."/>
            <person name="Lohr M."/>
            <person name="Lopez P.J."/>
            <person name="Martens C."/>
            <person name="Maumus F."/>
            <person name="Michel G."/>
            <person name="Miranda-Saavedra D."/>
            <person name="Morales J."/>
            <person name="Moreau H."/>
            <person name="Motomura T."/>
            <person name="Nagasato C."/>
            <person name="Napoli C.A."/>
            <person name="Nelson D.R."/>
            <person name="Nyvall-Collen P."/>
            <person name="Peters A.F."/>
            <person name="Pommier C."/>
            <person name="Potin P."/>
            <person name="Poulain J."/>
            <person name="Quesneville H."/>
            <person name="Read B."/>
            <person name="Rensing S.A."/>
            <person name="Ritter A."/>
            <person name="Rousvoal S."/>
            <person name="Samanta M."/>
            <person name="Samson G."/>
            <person name="Schroeder D.C."/>
            <person name="Segurens B."/>
            <person name="Strittmatter M."/>
            <person name="Tonon T."/>
            <person name="Tregear J.W."/>
            <person name="Valentin K."/>
            <person name="von Dassow P."/>
            <person name="Yamagishi T."/>
            <person name="Van de Peer Y."/>
            <person name="Wincker P."/>
        </authorList>
    </citation>
    <scope>NUCLEOTIDE SEQUENCE [LARGE SCALE GENOMIC DNA]</scope>
    <source>
        <strain evidence="6">Ec32 / CCAP1310/4</strain>
    </source>
</reference>
<feature type="compositionally biased region" description="Gly residues" evidence="4">
    <location>
        <begin position="428"/>
        <end position="441"/>
    </location>
</feature>
<feature type="region of interest" description="Disordered" evidence="4">
    <location>
        <begin position="361"/>
        <end position="392"/>
    </location>
</feature>
<dbReference type="STRING" id="2880.D7FXY8"/>
<accession>D7FXY8</accession>
<feature type="compositionally biased region" description="Gly residues" evidence="4">
    <location>
        <begin position="411"/>
        <end position="420"/>
    </location>
</feature>
<organism evidence="5 6">
    <name type="scientific">Ectocarpus siliculosus</name>
    <name type="common">Brown alga</name>
    <name type="synonym">Conferva siliculosa</name>
    <dbReference type="NCBI Taxonomy" id="2880"/>
    <lineage>
        <taxon>Eukaryota</taxon>
        <taxon>Sar</taxon>
        <taxon>Stramenopiles</taxon>
        <taxon>Ochrophyta</taxon>
        <taxon>PX clade</taxon>
        <taxon>Phaeophyceae</taxon>
        <taxon>Ectocarpales</taxon>
        <taxon>Ectocarpaceae</taxon>
        <taxon>Ectocarpus</taxon>
    </lineage>
</organism>
<comment type="subcellular location">
    <subcellularLocation>
        <location evidence="1">Nucleus</location>
    </subcellularLocation>
</comment>
<dbReference type="InParanoid" id="D7FXY8"/>
<evidence type="ECO:0000256" key="4">
    <source>
        <dbReference type="SAM" id="MobiDB-lite"/>
    </source>
</evidence>
<evidence type="ECO:0000256" key="1">
    <source>
        <dbReference type="ARBA" id="ARBA00004123"/>
    </source>
</evidence>
<feature type="compositionally biased region" description="Polar residues" evidence="4">
    <location>
        <begin position="473"/>
        <end position="482"/>
    </location>
</feature>
<feature type="compositionally biased region" description="Acidic residues" evidence="4">
    <location>
        <begin position="289"/>
        <end position="304"/>
    </location>
</feature>
<name>D7FXY8_ECTSI</name>
<feature type="region of interest" description="Disordered" evidence="4">
    <location>
        <begin position="280"/>
        <end position="304"/>
    </location>
</feature>
<keyword evidence="6" id="KW-1185">Reference proteome</keyword>
<dbReference type="Proteomes" id="UP000002630">
    <property type="component" value="Linkage Group LG33"/>
</dbReference>
<dbReference type="EMBL" id="FN649758">
    <property type="protein sequence ID" value="CBJ32401.1"/>
    <property type="molecule type" value="Genomic_DNA"/>
</dbReference>
<feature type="region of interest" description="Disordered" evidence="4">
    <location>
        <begin position="407"/>
        <end position="509"/>
    </location>
</feature>
<dbReference type="OrthoDB" id="10260285at2759"/>
<keyword evidence="3" id="KW-0539">Nucleus</keyword>
<dbReference type="GO" id="GO:0016593">
    <property type="term" value="C:Cdc73/Paf1 complex"/>
    <property type="evidence" value="ECO:0007669"/>
    <property type="project" value="InterPro"/>
</dbReference>
<evidence type="ECO:0000313" key="5">
    <source>
        <dbReference type="EMBL" id="CBJ32401.1"/>
    </source>
</evidence>
<protein>
    <submittedName>
        <fullName evidence="5">Uncharacterized protein</fullName>
    </submittedName>
</protein>
<dbReference type="eggNOG" id="KOG2478">
    <property type="taxonomic scope" value="Eukaryota"/>
</dbReference>
<evidence type="ECO:0000256" key="2">
    <source>
        <dbReference type="ARBA" id="ARBA00007560"/>
    </source>
</evidence>
<sequence>MLLLVLEDQKINKARRKWQKQTEFLCTIKFRNSLPDPPLGPHFLDVPLDLQSYVKYKPTTLESDYKWKLHYERDLGVPIDVIDPRNYLLPKKAVPLPPEDEALLNWREGDGPGSVKKEDLSTSARRKTVDTSVTWLKKTVYLTNDPFDPVHQFKSEQQTQADKEVELEKEIARGKKQDRKMLIEESFLHANSNKPLVHQDASKRHLTAEWVMPVMPDVSLWPNTYTTVMFDKDPAADETVKGSEARKRKRAGEALVCNVKRTTFEGNSHEVITGSYLMPKGKATKKGEGEEEEEEEEEEEKMDVEDGSVGYDFVKDYKFNIVHYAQTQYDGNPHLLFVINKDTQEASFCKLSAKVELANLPRGQGQPATGRGAVVSKRSLSPEEVSNARKKVSADLQLEGEYYIAGEDGLSNGGHAAGGDTGEEGDEGGGGGGWSGGGGENGHANRSEAGLNGHSDESRAWNGTSDVDRESVLSMTMESEASNVAVKGTESSEGDIAGAHTDDDEDSEP</sequence>
<dbReference type="GO" id="GO:0000993">
    <property type="term" value="F:RNA polymerase II complex binding"/>
    <property type="evidence" value="ECO:0007669"/>
    <property type="project" value="TreeGrafter"/>
</dbReference>
<dbReference type="Pfam" id="PF03985">
    <property type="entry name" value="Paf1"/>
    <property type="match status" value="1"/>
</dbReference>
<dbReference type="InterPro" id="IPR007133">
    <property type="entry name" value="RNA_pol_II-assoc_Paf1"/>
</dbReference>
<gene>
    <name evidence="5" type="ORF">Esi_0335_0021</name>
</gene>
<dbReference type="PANTHER" id="PTHR23188:SF12">
    <property type="entry name" value="RNA POLYMERASE II-ASSOCIATED FACTOR 1 HOMOLOG"/>
    <property type="match status" value="1"/>
</dbReference>
<dbReference type="GO" id="GO:0003682">
    <property type="term" value="F:chromatin binding"/>
    <property type="evidence" value="ECO:0007669"/>
    <property type="project" value="TreeGrafter"/>
</dbReference>
<dbReference type="PANTHER" id="PTHR23188">
    <property type="entry name" value="RNA POLYMERASE II-ASSOCIATED FACTOR 1 HOMOLOG"/>
    <property type="match status" value="1"/>
</dbReference>
<dbReference type="GO" id="GO:0006368">
    <property type="term" value="P:transcription elongation by RNA polymerase II"/>
    <property type="evidence" value="ECO:0007669"/>
    <property type="project" value="InterPro"/>
</dbReference>
<comment type="similarity">
    <text evidence="2">Belongs to the PAF1 family.</text>
</comment>
<evidence type="ECO:0000313" key="6">
    <source>
        <dbReference type="Proteomes" id="UP000002630"/>
    </source>
</evidence>
<proteinExistence type="inferred from homology"/>
<evidence type="ECO:0000256" key="3">
    <source>
        <dbReference type="ARBA" id="ARBA00023242"/>
    </source>
</evidence>
<dbReference type="EMBL" id="FN648526">
    <property type="protein sequence ID" value="CBJ32401.1"/>
    <property type="molecule type" value="Genomic_DNA"/>
</dbReference>
<dbReference type="AlphaFoldDB" id="D7FXY8"/>